<sequence length="472" mass="52945">MKKYIYNSIIAALLTGGMLVSVGCDDYLSVVPKGEKIPTTVADFEALLRDEYGCHRTPSLQAIILMNDQYVSASNLSYYPLYKANYNWDETADRIAMNKSDEDTYYVNYSAISTCNLLIENVPLSTEGTEVEKKVLIAQARVLRAMSYFNLVNFYSDTYVASTAAAKGGVPLITSANINAAYTQPSVQGVYDFIMDDMKSVYNDLPAKSTTILHPDKATADAFYARLYLQMGNYTDALIYADKALQANDKLYDWTTFYEQYKVELEAPGNSTATFPSPMGFDCVENYNFRHGPNSYQTMESNLPVERMDRFETGDARMASRWKLFTSGNNTYYRSNLRGYYNYGGMTTVEVYLIKAECLARDGKYDDAMDVLNAVREKRILPATYQPLQAATEAEAMNYIMQTKNNELILTQVPFMDARRLNAEGKYPVSLSKEVGTSSLTLSPTSHLWTMPFPQGAVENPGNGTIIQNVSK</sequence>
<gene>
    <name evidence="8" type="ORF">SAMN05192582_10414</name>
</gene>
<dbReference type="Proteomes" id="UP000181870">
    <property type="component" value="Unassembled WGS sequence"/>
</dbReference>
<dbReference type="InterPro" id="IPR033985">
    <property type="entry name" value="SusD-like_N"/>
</dbReference>
<evidence type="ECO:0000256" key="1">
    <source>
        <dbReference type="ARBA" id="ARBA00004442"/>
    </source>
</evidence>
<dbReference type="SUPFAM" id="SSF48452">
    <property type="entry name" value="TPR-like"/>
    <property type="match status" value="1"/>
</dbReference>
<evidence type="ECO:0000313" key="8">
    <source>
        <dbReference type="EMBL" id="SDI36853.1"/>
    </source>
</evidence>
<dbReference type="Pfam" id="PF07980">
    <property type="entry name" value="SusD_RagB"/>
    <property type="match status" value="1"/>
</dbReference>
<feature type="domain" description="RagB/SusD" evidence="6">
    <location>
        <begin position="341"/>
        <end position="427"/>
    </location>
</feature>
<dbReference type="Gene3D" id="1.25.40.390">
    <property type="match status" value="1"/>
</dbReference>
<keyword evidence="4" id="KW-0472">Membrane</keyword>
<dbReference type="Pfam" id="PF14322">
    <property type="entry name" value="SusD-like_3"/>
    <property type="match status" value="1"/>
</dbReference>
<dbReference type="EMBL" id="FNDO01000041">
    <property type="protein sequence ID" value="SDI36853.1"/>
    <property type="molecule type" value="Genomic_DNA"/>
</dbReference>
<proteinExistence type="inferred from homology"/>
<evidence type="ECO:0000313" key="9">
    <source>
        <dbReference type="Proteomes" id="UP000181870"/>
    </source>
</evidence>
<keyword evidence="3" id="KW-0732">Signal</keyword>
<dbReference type="RefSeq" id="WP_074638210.1">
    <property type="nucleotide sequence ID" value="NZ_FNDO01000041.1"/>
</dbReference>
<keyword evidence="5" id="KW-0998">Cell outer membrane</keyword>
<dbReference type="InterPro" id="IPR011990">
    <property type="entry name" value="TPR-like_helical_dom_sf"/>
</dbReference>
<reference evidence="8 9" key="1">
    <citation type="submission" date="2016-10" db="EMBL/GenBank/DDBJ databases">
        <authorList>
            <person name="de Groot N.N."/>
        </authorList>
    </citation>
    <scope>NUCLEOTIDE SEQUENCE [LARGE SCALE GENOMIC DNA]</scope>
    <source>
        <strain evidence="8 9">NLAE-zl-C57</strain>
    </source>
</reference>
<comment type="similarity">
    <text evidence="2">Belongs to the SusD family.</text>
</comment>
<evidence type="ECO:0000259" key="6">
    <source>
        <dbReference type="Pfam" id="PF07980"/>
    </source>
</evidence>
<dbReference type="AlphaFoldDB" id="A0A1G8K0D9"/>
<feature type="domain" description="SusD-like N-terminal" evidence="7">
    <location>
        <begin position="26"/>
        <end position="229"/>
    </location>
</feature>
<name>A0A1G8K0D9_BACOV</name>
<evidence type="ECO:0000256" key="3">
    <source>
        <dbReference type="ARBA" id="ARBA00022729"/>
    </source>
</evidence>
<evidence type="ECO:0000256" key="2">
    <source>
        <dbReference type="ARBA" id="ARBA00006275"/>
    </source>
</evidence>
<protein>
    <submittedName>
        <fullName evidence="8">Starch-binding associating with outer membrane</fullName>
    </submittedName>
</protein>
<dbReference type="GO" id="GO:0009279">
    <property type="term" value="C:cell outer membrane"/>
    <property type="evidence" value="ECO:0007669"/>
    <property type="project" value="UniProtKB-SubCell"/>
</dbReference>
<evidence type="ECO:0000256" key="5">
    <source>
        <dbReference type="ARBA" id="ARBA00023237"/>
    </source>
</evidence>
<dbReference type="PROSITE" id="PS51257">
    <property type="entry name" value="PROKAR_LIPOPROTEIN"/>
    <property type="match status" value="1"/>
</dbReference>
<accession>A0A1G8K0D9</accession>
<evidence type="ECO:0000259" key="7">
    <source>
        <dbReference type="Pfam" id="PF14322"/>
    </source>
</evidence>
<dbReference type="InterPro" id="IPR012944">
    <property type="entry name" value="SusD_RagB_dom"/>
</dbReference>
<comment type="subcellular location">
    <subcellularLocation>
        <location evidence="1">Cell outer membrane</location>
    </subcellularLocation>
</comment>
<evidence type="ECO:0000256" key="4">
    <source>
        <dbReference type="ARBA" id="ARBA00023136"/>
    </source>
</evidence>
<organism evidence="8 9">
    <name type="scientific">Bacteroides ovatus</name>
    <dbReference type="NCBI Taxonomy" id="28116"/>
    <lineage>
        <taxon>Bacteria</taxon>
        <taxon>Pseudomonadati</taxon>
        <taxon>Bacteroidota</taxon>
        <taxon>Bacteroidia</taxon>
        <taxon>Bacteroidales</taxon>
        <taxon>Bacteroidaceae</taxon>
        <taxon>Bacteroides</taxon>
    </lineage>
</organism>